<dbReference type="AlphaFoldDB" id="A0AAN9QN34"/>
<name>A0AAN9QN34_PHACN</name>
<organism evidence="2 3">
    <name type="scientific">Phaseolus coccineus</name>
    <name type="common">Scarlet runner bean</name>
    <name type="synonym">Phaseolus multiflorus</name>
    <dbReference type="NCBI Taxonomy" id="3886"/>
    <lineage>
        <taxon>Eukaryota</taxon>
        <taxon>Viridiplantae</taxon>
        <taxon>Streptophyta</taxon>
        <taxon>Embryophyta</taxon>
        <taxon>Tracheophyta</taxon>
        <taxon>Spermatophyta</taxon>
        <taxon>Magnoliopsida</taxon>
        <taxon>eudicotyledons</taxon>
        <taxon>Gunneridae</taxon>
        <taxon>Pentapetalae</taxon>
        <taxon>rosids</taxon>
        <taxon>fabids</taxon>
        <taxon>Fabales</taxon>
        <taxon>Fabaceae</taxon>
        <taxon>Papilionoideae</taxon>
        <taxon>50 kb inversion clade</taxon>
        <taxon>NPAAA clade</taxon>
        <taxon>indigoferoid/millettioid clade</taxon>
        <taxon>Phaseoleae</taxon>
        <taxon>Phaseolus</taxon>
    </lineage>
</organism>
<comment type="caution">
    <text evidence="2">The sequence shown here is derived from an EMBL/GenBank/DDBJ whole genome shotgun (WGS) entry which is preliminary data.</text>
</comment>
<reference evidence="2 3" key="1">
    <citation type="submission" date="2024-01" db="EMBL/GenBank/DDBJ databases">
        <title>The genomes of 5 underutilized Papilionoideae crops provide insights into root nodulation and disease resistanc.</title>
        <authorList>
            <person name="Jiang F."/>
        </authorList>
    </citation>
    <scope>NUCLEOTIDE SEQUENCE [LARGE SCALE GENOMIC DNA]</scope>
    <source>
        <strain evidence="2">JINMINGXINNONG_FW02</strain>
        <tissue evidence="2">Leaves</tissue>
    </source>
</reference>
<evidence type="ECO:0000256" key="1">
    <source>
        <dbReference type="SAM" id="Phobius"/>
    </source>
</evidence>
<proteinExistence type="predicted"/>
<evidence type="ECO:0000313" key="2">
    <source>
        <dbReference type="EMBL" id="KAK7341764.1"/>
    </source>
</evidence>
<keyword evidence="1" id="KW-0812">Transmembrane</keyword>
<dbReference type="Proteomes" id="UP001374584">
    <property type="component" value="Unassembled WGS sequence"/>
</dbReference>
<protein>
    <submittedName>
        <fullName evidence="2">Uncharacterized protein</fullName>
    </submittedName>
</protein>
<feature type="transmembrane region" description="Helical" evidence="1">
    <location>
        <begin position="33"/>
        <end position="53"/>
    </location>
</feature>
<dbReference type="EMBL" id="JAYMYR010000009">
    <property type="protein sequence ID" value="KAK7341764.1"/>
    <property type="molecule type" value="Genomic_DNA"/>
</dbReference>
<evidence type="ECO:0000313" key="3">
    <source>
        <dbReference type="Proteomes" id="UP001374584"/>
    </source>
</evidence>
<accession>A0AAN9QN34</accession>
<sequence>MMRLGSLTKLWTEAATAASITTLCCKVVDFVVMLVWFCLCLVLSVLGLAYPLATVFRVMTRGRCGL</sequence>
<keyword evidence="3" id="KW-1185">Reference proteome</keyword>
<keyword evidence="1" id="KW-1133">Transmembrane helix</keyword>
<keyword evidence="1" id="KW-0472">Membrane</keyword>
<gene>
    <name evidence="2" type="ORF">VNO80_24703</name>
</gene>